<accession>A0A8J5QF80</accession>
<comment type="caution">
    <text evidence="2">The sequence shown here is derived from an EMBL/GenBank/DDBJ whole genome shotgun (WGS) entry which is preliminary data.</text>
</comment>
<dbReference type="InterPro" id="IPR025187">
    <property type="entry name" value="DUF4112"/>
</dbReference>
<dbReference type="EMBL" id="JAGSYN010000138">
    <property type="protein sequence ID" value="KAG7663411.1"/>
    <property type="molecule type" value="Genomic_DNA"/>
</dbReference>
<dbReference type="PANTHER" id="PTHR35519">
    <property type="entry name" value="MEMBRANE PROTEINS"/>
    <property type="match status" value="1"/>
</dbReference>
<keyword evidence="1" id="KW-0812">Transmembrane</keyword>
<dbReference type="Pfam" id="PF13430">
    <property type="entry name" value="DUF4112"/>
    <property type="match status" value="1"/>
</dbReference>
<feature type="transmembrane region" description="Helical" evidence="1">
    <location>
        <begin position="90"/>
        <end position="111"/>
    </location>
</feature>
<organism evidence="2 3">
    <name type="scientific">[Candida] subhashii</name>
    <dbReference type="NCBI Taxonomy" id="561895"/>
    <lineage>
        <taxon>Eukaryota</taxon>
        <taxon>Fungi</taxon>
        <taxon>Dikarya</taxon>
        <taxon>Ascomycota</taxon>
        <taxon>Saccharomycotina</taxon>
        <taxon>Pichiomycetes</taxon>
        <taxon>Debaryomycetaceae</taxon>
        <taxon>Spathaspora</taxon>
    </lineage>
</organism>
<evidence type="ECO:0000313" key="3">
    <source>
        <dbReference type="Proteomes" id="UP000694255"/>
    </source>
</evidence>
<evidence type="ECO:0000256" key="1">
    <source>
        <dbReference type="SAM" id="Phobius"/>
    </source>
</evidence>
<dbReference type="OrthoDB" id="2103474at2759"/>
<gene>
    <name evidence="2" type="ORF">J8A68_003063</name>
</gene>
<dbReference type="AlphaFoldDB" id="A0A8J5QF80"/>
<protein>
    <submittedName>
        <fullName evidence="2">Uncharacterized protein</fullName>
    </submittedName>
</protein>
<sequence length="239" mass="26950">MSQLQQQIQSLPGYDIVMDYVNDYAEEHFDKIVDPYQDEQGNKRRLPNNLTTKKEQKAWKKIQSQAWTHDNCFLGSCGVGMNCGIGSASLAVFFLPMIGPLIMYAVHSRLITIAQENFNLPQKLILKLQSNIVWDLIITFPPLIGVFFGWMHGCSTRNAGLIYGYLEKMVEVRASSRGVQYVGTQRDVVNEPEFGRGGAGQQRMEYVRSDTRGSNTRGFGGRRQTNDIVVGEQQQSGFV</sequence>
<keyword evidence="3" id="KW-1185">Reference proteome</keyword>
<keyword evidence="1" id="KW-0472">Membrane</keyword>
<dbReference type="PANTHER" id="PTHR35519:SF1">
    <property type="entry name" value="YALI0C06193P"/>
    <property type="match status" value="1"/>
</dbReference>
<feature type="transmembrane region" description="Helical" evidence="1">
    <location>
        <begin position="132"/>
        <end position="151"/>
    </location>
</feature>
<proteinExistence type="predicted"/>
<evidence type="ECO:0000313" key="2">
    <source>
        <dbReference type="EMBL" id="KAG7663411.1"/>
    </source>
</evidence>
<keyword evidence="1" id="KW-1133">Transmembrane helix</keyword>
<reference evidence="2 3" key="1">
    <citation type="journal article" date="2021" name="DNA Res.">
        <title>Genome analysis of Candida subhashii reveals its hybrid nature and dual mitochondrial genome conformations.</title>
        <authorList>
            <person name="Mixao V."/>
            <person name="Hegedusova E."/>
            <person name="Saus E."/>
            <person name="Pryszcz L.P."/>
            <person name="Cillingova A."/>
            <person name="Nosek J."/>
            <person name="Gabaldon T."/>
        </authorList>
    </citation>
    <scope>NUCLEOTIDE SEQUENCE [LARGE SCALE GENOMIC DNA]</scope>
    <source>
        <strain evidence="2 3">CBS 10753</strain>
    </source>
</reference>
<name>A0A8J5QF80_9ASCO</name>
<dbReference type="GeneID" id="73469864"/>
<dbReference type="RefSeq" id="XP_049263643.1">
    <property type="nucleotide sequence ID" value="XM_049406878.1"/>
</dbReference>
<dbReference type="Proteomes" id="UP000694255">
    <property type="component" value="Unassembled WGS sequence"/>
</dbReference>